<gene>
    <name evidence="5" type="ORF">WH96_04495</name>
</gene>
<dbReference type="Proteomes" id="UP000035444">
    <property type="component" value="Unassembled WGS sequence"/>
</dbReference>
<evidence type="ECO:0000256" key="3">
    <source>
        <dbReference type="ARBA" id="ARBA00023251"/>
    </source>
</evidence>
<feature type="domain" description="VOC" evidence="4">
    <location>
        <begin position="3"/>
        <end position="136"/>
    </location>
</feature>
<dbReference type="PANTHER" id="PTHR21366">
    <property type="entry name" value="GLYOXALASE FAMILY PROTEIN"/>
    <property type="match status" value="1"/>
</dbReference>
<dbReference type="InterPro" id="IPR000335">
    <property type="entry name" value="Bleomycin-R"/>
</dbReference>
<comment type="caution">
    <text evidence="5">The sequence shown here is derived from an EMBL/GenBank/DDBJ whole genome shotgun (WGS) entry which is preliminary data.</text>
</comment>
<dbReference type="PROSITE" id="PS51819">
    <property type="entry name" value="VOC"/>
    <property type="match status" value="1"/>
</dbReference>
<dbReference type="EMBL" id="LAQL01000003">
    <property type="protein sequence ID" value="KLN61610.1"/>
    <property type="molecule type" value="Genomic_DNA"/>
</dbReference>
<dbReference type="AlphaFoldDB" id="A0A0H2MY24"/>
<proteinExistence type="inferred from homology"/>
<evidence type="ECO:0000256" key="2">
    <source>
        <dbReference type="ARBA" id="ARBA00021572"/>
    </source>
</evidence>
<evidence type="ECO:0000259" key="4">
    <source>
        <dbReference type="PROSITE" id="PS51819"/>
    </source>
</evidence>
<dbReference type="CDD" id="cd08349">
    <property type="entry name" value="BLMA_like"/>
    <property type="match status" value="1"/>
</dbReference>
<reference evidence="5 6" key="1">
    <citation type="submission" date="2015-03" db="EMBL/GenBank/DDBJ databases">
        <title>Genome Sequence of Kiloniella spongiae MEBiC09566, isolated from a marine sponge.</title>
        <authorList>
            <person name="Shao Z."/>
            <person name="Wang L."/>
            <person name="Li X."/>
        </authorList>
    </citation>
    <scope>NUCLEOTIDE SEQUENCE [LARGE SCALE GENOMIC DNA]</scope>
    <source>
        <strain evidence="5 6">MEBiC09566</strain>
    </source>
</reference>
<dbReference type="STRING" id="1489064.WH96_04495"/>
<evidence type="ECO:0000313" key="5">
    <source>
        <dbReference type="EMBL" id="KLN61610.1"/>
    </source>
</evidence>
<keyword evidence="3" id="KW-0046">Antibiotic resistance</keyword>
<dbReference type="InterPro" id="IPR004360">
    <property type="entry name" value="Glyas_Fos-R_dOase_dom"/>
</dbReference>
<dbReference type="RefSeq" id="WP_047762945.1">
    <property type="nucleotide sequence ID" value="NZ_LAQL01000003.1"/>
</dbReference>
<dbReference type="SUPFAM" id="SSF54593">
    <property type="entry name" value="Glyoxalase/Bleomycin resistance protein/Dihydroxybiphenyl dioxygenase"/>
    <property type="match status" value="1"/>
</dbReference>
<dbReference type="Gene3D" id="3.10.180.10">
    <property type="entry name" value="2,3-Dihydroxybiphenyl 1,2-Dioxygenase, domain 1"/>
    <property type="match status" value="1"/>
</dbReference>
<dbReference type="InterPro" id="IPR050383">
    <property type="entry name" value="GlyoxalaseI/FosfomycinResist"/>
</dbReference>
<evidence type="ECO:0000256" key="1">
    <source>
        <dbReference type="ARBA" id="ARBA00011051"/>
    </source>
</evidence>
<dbReference type="PANTHER" id="PTHR21366:SF22">
    <property type="entry name" value="VOC DOMAIN-CONTAINING PROTEIN"/>
    <property type="match status" value="1"/>
</dbReference>
<comment type="similarity">
    <text evidence="1">Belongs to the bleomycin resistance protein family.</text>
</comment>
<sequence length="149" mass="17401">MSRPKLVPELLCSDLEVSLDFYVNIIGFRVLYDRPENRFAYLEMGGVEMMLDETPEISSDEGDWWTARATKPYGRGVNFMIEVADVHAIHDRLKRLRWPLFRPMEDQWYRAGESKVGNREFLVQDPDGYLLRFFTSLGDRDVVDSLSES</sequence>
<dbReference type="InterPro" id="IPR037523">
    <property type="entry name" value="VOC_core"/>
</dbReference>
<keyword evidence="6" id="KW-1185">Reference proteome</keyword>
<organism evidence="5 6">
    <name type="scientific">Kiloniella spongiae</name>
    <dbReference type="NCBI Taxonomy" id="1489064"/>
    <lineage>
        <taxon>Bacteria</taxon>
        <taxon>Pseudomonadati</taxon>
        <taxon>Pseudomonadota</taxon>
        <taxon>Alphaproteobacteria</taxon>
        <taxon>Rhodospirillales</taxon>
        <taxon>Kiloniellaceae</taxon>
        <taxon>Kiloniella</taxon>
    </lineage>
</organism>
<protein>
    <recommendedName>
        <fullName evidence="2">Bleomycin resistance protein</fullName>
    </recommendedName>
</protein>
<dbReference type="OrthoDB" id="284897at2"/>
<dbReference type="GO" id="GO:0046677">
    <property type="term" value="P:response to antibiotic"/>
    <property type="evidence" value="ECO:0007669"/>
    <property type="project" value="UniProtKB-KW"/>
</dbReference>
<evidence type="ECO:0000313" key="6">
    <source>
        <dbReference type="Proteomes" id="UP000035444"/>
    </source>
</evidence>
<name>A0A0H2MY24_9PROT</name>
<dbReference type="InterPro" id="IPR029068">
    <property type="entry name" value="Glyas_Bleomycin-R_OHBP_Dase"/>
</dbReference>
<dbReference type="Pfam" id="PF00903">
    <property type="entry name" value="Glyoxalase"/>
    <property type="match status" value="1"/>
</dbReference>
<accession>A0A0H2MY24</accession>